<organism evidence="1 2">
    <name type="scientific">Aromia moschata</name>
    <dbReference type="NCBI Taxonomy" id="1265417"/>
    <lineage>
        <taxon>Eukaryota</taxon>
        <taxon>Metazoa</taxon>
        <taxon>Ecdysozoa</taxon>
        <taxon>Arthropoda</taxon>
        <taxon>Hexapoda</taxon>
        <taxon>Insecta</taxon>
        <taxon>Pterygota</taxon>
        <taxon>Neoptera</taxon>
        <taxon>Endopterygota</taxon>
        <taxon>Coleoptera</taxon>
        <taxon>Polyphaga</taxon>
        <taxon>Cucujiformia</taxon>
        <taxon>Chrysomeloidea</taxon>
        <taxon>Cerambycidae</taxon>
        <taxon>Cerambycinae</taxon>
        <taxon>Callichromatini</taxon>
        <taxon>Aromia</taxon>
    </lineage>
</organism>
<protein>
    <recommendedName>
        <fullName evidence="3">Transposase</fullName>
    </recommendedName>
</protein>
<feature type="non-terminal residue" evidence="1">
    <location>
        <position position="1"/>
    </location>
</feature>
<dbReference type="GO" id="GO:0003676">
    <property type="term" value="F:nucleic acid binding"/>
    <property type="evidence" value="ECO:0007669"/>
    <property type="project" value="InterPro"/>
</dbReference>
<gene>
    <name evidence="1" type="ORF">NQ318_005260</name>
</gene>
<evidence type="ECO:0000313" key="2">
    <source>
        <dbReference type="Proteomes" id="UP001162162"/>
    </source>
</evidence>
<reference evidence="1" key="1">
    <citation type="journal article" date="2023" name="Insect Mol. Biol.">
        <title>Genome sequencing provides insights into the evolution of gene families encoding plant cell wall-degrading enzymes in longhorned beetles.</title>
        <authorList>
            <person name="Shin N.R."/>
            <person name="Okamura Y."/>
            <person name="Kirsch R."/>
            <person name="Pauchet Y."/>
        </authorList>
    </citation>
    <scope>NUCLEOTIDE SEQUENCE</scope>
    <source>
        <strain evidence="1">AMC_N1</strain>
    </source>
</reference>
<dbReference type="EMBL" id="JAPWTK010000228">
    <property type="protein sequence ID" value="KAJ8945080.1"/>
    <property type="molecule type" value="Genomic_DNA"/>
</dbReference>
<dbReference type="PANTHER" id="PTHR47326:SF1">
    <property type="entry name" value="HTH PSQ-TYPE DOMAIN-CONTAINING PROTEIN"/>
    <property type="match status" value="1"/>
</dbReference>
<sequence>AFKHNSDPGNRKITSDSEFINFPPRLTLRKGRIVSVWALMARVLFNSRLTASALNISHSSILRVLTENQMHPYKLVPSNELEEDDFDRRILFCDQMMQMIDDNILQIENVLFLDESTFTLHGHVNRQNCHYWSRGNPQWMRELHTQNP</sequence>
<proteinExistence type="predicted"/>
<name>A0AAV8Y0T9_9CUCU</name>
<evidence type="ECO:0008006" key="3">
    <source>
        <dbReference type="Google" id="ProtNLM"/>
    </source>
</evidence>
<dbReference type="Gene3D" id="3.30.420.10">
    <property type="entry name" value="Ribonuclease H-like superfamily/Ribonuclease H"/>
    <property type="match status" value="1"/>
</dbReference>
<keyword evidence="2" id="KW-1185">Reference proteome</keyword>
<comment type="caution">
    <text evidence="1">The sequence shown here is derived from an EMBL/GenBank/DDBJ whole genome shotgun (WGS) entry which is preliminary data.</text>
</comment>
<dbReference type="PANTHER" id="PTHR47326">
    <property type="entry name" value="TRANSPOSABLE ELEMENT TC3 TRANSPOSASE-LIKE PROTEIN"/>
    <property type="match status" value="1"/>
</dbReference>
<dbReference type="AlphaFoldDB" id="A0AAV8Y0T9"/>
<accession>A0AAV8Y0T9</accession>
<evidence type="ECO:0000313" key="1">
    <source>
        <dbReference type="EMBL" id="KAJ8945080.1"/>
    </source>
</evidence>
<dbReference type="InterPro" id="IPR036397">
    <property type="entry name" value="RNaseH_sf"/>
</dbReference>
<dbReference type="Proteomes" id="UP001162162">
    <property type="component" value="Unassembled WGS sequence"/>
</dbReference>